<feature type="region of interest" description="Disordered" evidence="1">
    <location>
        <begin position="1"/>
        <end position="22"/>
    </location>
</feature>
<evidence type="ECO:0000313" key="3">
    <source>
        <dbReference type="EMBL" id="WUU54908.1"/>
    </source>
</evidence>
<feature type="compositionally biased region" description="Polar residues" evidence="1">
    <location>
        <begin position="1"/>
        <end position="14"/>
    </location>
</feature>
<keyword evidence="2" id="KW-0472">Membrane</keyword>
<name>A0ABZ1Y5X8_9ACTN</name>
<reference evidence="3" key="1">
    <citation type="submission" date="2022-10" db="EMBL/GenBank/DDBJ databases">
        <title>The complete genomes of actinobacterial strains from the NBC collection.</title>
        <authorList>
            <person name="Joergensen T.S."/>
            <person name="Alvarez Arevalo M."/>
            <person name="Sterndorff E.B."/>
            <person name="Faurdal D."/>
            <person name="Vuksanovic O."/>
            <person name="Mourched A.-S."/>
            <person name="Charusanti P."/>
            <person name="Shaw S."/>
            <person name="Blin K."/>
            <person name="Weber T."/>
        </authorList>
    </citation>
    <scope>NUCLEOTIDE SEQUENCE [LARGE SCALE GENOMIC DNA]</scope>
    <source>
        <strain evidence="3">NBC 01686</strain>
    </source>
</reference>
<evidence type="ECO:0000256" key="2">
    <source>
        <dbReference type="SAM" id="Phobius"/>
    </source>
</evidence>
<evidence type="ECO:0000256" key="1">
    <source>
        <dbReference type="SAM" id="MobiDB-lite"/>
    </source>
</evidence>
<keyword evidence="2" id="KW-0812">Transmembrane</keyword>
<keyword evidence="2" id="KW-1133">Transmembrane helix</keyword>
<gene>
    <name evidence="3" type="ORF">OIE82_17880</name>
</gene>
<protein>
    <submittedName>
        <fullName evidence="3">Uncharacterized protein</fullName>
    </submittedName>
</protein>
<accession>A0ABZ1Y5X8</accession>
<dbReference type="RefSeq" id="WP_395759004.1">
    <property type="nucleotide sequence ID" value="NZ_CP109207.1"/>
</dbReference>
<proteinExistence type="predicted"/>
<dbReference type="EMBL" id="CP109207">
    <property type="protein sequence ID" value="WUU54908.1"/>
    <property type="molecule type" value="Genomic_DNA"/>
</dbReference>
<feature type="transmembrane region" description="Helical" evidence="2">
    <location>
        <begin position="46"/>
        <end position="66"/>
    </location>
</feature>
<sequence>MSGEVSDTSNPRTAQQDEEVPSLVARAVGAAVPESSEPGRGWKWGLTRLGIVLVGTLLIVVGTAAFERWYTNSNSEEDATVQDAADDKVDAKKDPFVAKVSTWMTDSYAHESWALPRKLTPAEEQQLMHDLDGKAGDHKAATQAIWNVVKEAGARRILGAASIYDLQLTSERKNPVVVTRIAAEATRCWKPDGAISMSAGTGGVEGWEDLSFMLEEGVEVPAMKNNGDEMNPAMEEFKGVVSLGGQETPGFIKIAPFAFQQSCEFKVNLYYNVNGGKTQKKSISEDENGETLVFHAPPQGEGVETWTWLGDRFDVQ</sequence>
<organism evidence="3">
    <name type="scientific">Streptomyces althioticus</name>
    <dbReference type="NCBI Taxonomy" id="83380"/>
    <lineage>
        <taxon>Bacteria</taxon>
        <taxon>Bacillati</taxon>
        <taxon>Actinomycetota</taxon>
        <taxon>Actinomycetes</taxon>
        <taxon>Kitasatosporales</taxon>
        <taxon>Streptomycetaceae</taxon>
        <taxon>Streptomyces</taxon>
        <taxon>Streptomyces althioticus group</taxon>
    </lineage>
</organism>